<dbReference type="InterPro" id="IPR020904">
    <property type="entry name" value="Sc_DH/Rdtase_CS"/>
</dbReference>
<evidence type="ECO:0000256" key="4">
    <source>
        <dbReference type="RuleBase" id="RU000363"/>
    </source>
</evidence>
<evidence type="ECO:0000256" key="1">
    <source>
        <dbReference type="ARBA" id="ARBA00006484"/>
    </source>
</evidence>
<dbReference type="RefSeq" id="WP_368382440.1">
    <property type="nucleotide sequence ID" value="NZ_JBFRYA010000013.1"/>
</dbReference>
<dbReference type="PRINTS" id="PR00081">
    <property type="entry name" value="GDHRDH"/>
</dbReference>
<evidence type="ECO:0000256" key="3">
    <source>
        <dbReference type="ARBA" id="ARBA00023002"/>
    </source>
</evidence>
<protein>
    <submittedName>
        <fullName evidence="5">SDR family NAD(P)-dependent oxidoreductase</fullName>
        <ecNumber evidence="5">1.1.1.-</ecNumber>
    </submittedName>
</protein>
<keyword evidence="3 5" id="KW-0560">Oxidoreductase</keyword>
<dbReference type="EC" id="1.1.1.-" evidence="5"/>
<dbReference type="CDD" id="cd05233">
    <property type="entry name" value="SDR_c"/>
    <property type="match status" value="1"/>
</dbReference>
<dbReference type="PRINTS" id="PR00080">
    <property type="entry name" value="SDRFAMILY"/>
</dbReference>
<name>A0ABV3U7Z1_9GAMM</name>
<dbReference type="PROSITE" id="PS00061">
    <property type="entry name" value="ADH_SHORT"/>
    <property type="match status" value="1"/>
</dbReference>
<dbReference type="Gene3D" id="3.40.50.720">
    <property type="entry name" value="NAD(P)-binding Rossmann-like Domain"/>
    <property type="match status" value="1"/>
</dbReference>
<dbReference type="InterPro" id="IPR036291">
    <property type="entry name" value="NAD(P)-bd_dom_sf"/>
</dbReference>
<accession>A0ABV3U7Z1</accession>
<sequence length="258" mass="27355">MASNYFNLKGKICLITGASSGLGVHFANVLANEGATVILAARRADKLGSAVESIRKDGGSAYAVTMDVANSDSVTKAFAVIKAEYGGLDVLINNAGVADEPKKFLDTNEQDWNWVMETNLSGAWRVARAAALQMVEAGTEGSIINIGSIYGQHTGVMKVAYNVSKAGVVQLTKSMAMELCRKNIRVNALCPGWFLTEINDDYFASESGQRYIQGFPARRLGAMEDLTVPLLLLASSSAGAYMNGTSITVDGGLVESPI</sequence>
<reference evidence="5 6" key="1">
    <citation type="journal article" date="2011" name="Int. J. Syst. Evol. Microbiol.">
        <title>Zhongshania antarctica gen. nov., sp. nov. and Zhongshania guokunii sp. nov., gammaproteobacteria respectively isolated from coastal attached (fast) ice and surface seawater of the Antarctic.</title>
        <authorList>
            <person name="Li H.J."/>
            <person name="Zhang X.Y."/>
            <person name="Chen C.X."/>
            <person name="Zhang Y.J."/>
            <person name="Gao Z.M."/>
            <person name="Yu Y."/>
            <person name="Chen X.L."/>
            <person name="Chen B."/>
            <person name="Zhang Y.Z."/>
        </authorList>
    </citation>
    <scope>NUCLEOTIDE SEQUENCE [LARGE SCALE GENOMIC DNA]</scope>
    <source>
        <strain evidence="5 6">ZS6-22T</strain>
    </source>
</reference>
<comment type="caution">
    <text evidence="5">The sequence shown here is derived from an EMBL/GenBank/DDBJ whole genome shotgun (WGS) entry which is preliminary data.</text>
</comment>
<dbReference type="Pfam" id="PF00106">
    <property type="entry name" value="adh_short"/>
    <property type="match status" value="1"/>
</dbReference>
<dbReference type="PANTHER" id="PTHR43618">
    <property type="entry name" value="7-ALPHA-HYDROXYSTEROID DEHYDROGENASE"/>
    <property type="match status" value="1"/>
</dbReference>
<gene>
    <name evidence="5" type="ORF">AB4876_14220</name>
</gene>
<keyword evidence="2" id="KW-0521">NADP</keyword>
<dbReference type="PANTHER" id="PTHR43618:SF8">
    <property type="entry name" value="7ALPHA-HYDROXYSTEROID DEHYDROGENASE"/>
    <property type="match status" value="1"/>
</dbReference>
<dbReference type="InterPro" id="IPR002347">
    <property type="entry name" value="SDR_fam"/>
</dbReference>
<evidence type="ECO:0000313" key="5">
    <source>
        <dbReference type="EMBL" id="MEX1670073.1"/>
    </source>
</evidence>
<dbReference type="InterPro" id="IPR052178">
    <property type="entry name" value="Sec_Metab_Biosynth_SDR"/>
</dbReference>
<organism evidence="5 6">
    <name type="scientific">Zhongshania guokunii</name>
    <dbReference type="NCBI Taxonomy" id="641783"/>
    <lineage>
        <taxon>Bacteria</taxon>
        <taxon>Pseudomonadati</taxon>
        <taxon>Pseudomonadota</taxon>
        <taxon>Gammaproteobacteria</taxon>
        <taxon>Cellvibrionales</taxon>
        <taxon>Spongiibacteraceae</taxon>
        <taxon>Zhongshania</taxon>
    </lineage>
</organism>
<evidence type="ECO:0000256" key="2">
    <source>
        <dbReference type="ARBA" id="ARBA00022857"/>
    </source>
</evidence>
<dbReference type="SUPFAM" id="SSF51735">
    <property type="entry name" value="NAD(P)-binding Rossmann-fold domains"/>
    <property type="match status" value="1"/>
</dbReference>
<dbReference type="Proteomes" id="UP001557485">
    <property type="component" value="Unassembled WGS sequence"/>
</dbReference>
<comment type="similarity">
    <text evidence="1 4">Belongs to the short-chain dehydrogenases/reductases (SDR) family.</text>
</comment>
<keyword evidence="6" id="KW-1185">Reference proteome</keyword>
<dbReference type="GO" id="GO:0016491">
    <property type="term" value="F:oxidoreductase activity"/>
    <property type="evidence" value="ECO:0007669"/>
    <property type="project" value="UniProtKB-KW"/>
</dbReference>
<dbReference type="EMBL" id="JBFRYA010000013">
    <property type="protein sequence ID" value="MEX1670073.1"/>
    <property type="molecule type" value="Genomic_DNA"/>
</dbReference>
<proteinExistence type="inferred from homology"/>
<evidence type="ECO:0000313" key="6">
    <source>
        <dbReference type="Proteomes" id="UP001557485"/>
    </source>
</evidence>